<dbReference type="SMART" id="SM00471">
    <property type="entry name" value="HDc"/>
    <property type="match status" value="1"/>
</dbReference>
<organism evidence="9 10">
    <name type="scientific">Gandjariella thermophila</name>
    <dbReference type="NCBI Taxonomy" id="1931992"/>
    <lineage>
        <taxon>Bacteria</taxon>
        <taxon>Bacillati</taxon>
        <taxon>Actinomycetota</taxon>
        <taxon>Actinomycetes</taxon>
        <taxon>Pseudonocardiales</taxon>
        <taxon>Pseudonocardiaceae</taxon>
        <taxon>Gandjariella</taxon>
    </lineage>
</organism>
<dbReference type="InterPro" id="IPR003607">
    <property type="entry name" value="HD/PDEase_dom"/>
</dbReference>
<sequence length="199" mass="22322">MADASGNRAALFEFVRYSARLREVSRHNEAVPGRRESVAEHSWHLALVCWVLHGEFEREFGTALDLTRMIKMCLMHDLVEIEVGDISAWHGDDRVKRAAEDAAARRIFGTLPEELGGEFLRLWHEYESATTLEARLVRGVDRLNPALLRHLTGQGWSDVDAAAADLDALQLPRVGVSATLTELYHSIRRDAIAAGLLRE</sequence>
<comment type="cofactor">
    <cofactor evidence="3">
        <name>Co(2+)</name>
        <dbReference type="ChEBI" id="CHEBI:48828"/>
    </cofactor>
</comment>
<dbReference type="InterPro" id="IPR006674">
    <property type="entry name" value="HD_domain"/>
</dbReference>
<evidence type="ECO:0000256" key="7">
    <source>
        <dbReference type="ARBA" id="ARBA00022801"/>
    </source>
</evidence>
<evidence type="ECO:0000256" key="6">
    <source>
        <dbReference type="ARBA" id="ARBA00022723"/>
    </source>
</evidence>
<evidence type="ECO:0000256" key="5">
    <source>
        <dbReference type="ARBA" id="ARBA00012964"/>
    </source>
</evidence>
<gene>
    <name evidence="9" type="ORF">GTS_32510</name>
</gene>
<dbReference type="EMBL" id="BJFL01000016">
    <property type="protein sequence ID" value="GDY31618.1"/>
    <property type="molecule type" value="Genomic_DNA"/>
</dbReference>
<dbReference type="OrthoDB" id="9796032at2"/>
<dbReference type="GO" id="GO:0046872">
    <property type="term" value="F:metal ion binding"/>
    <property type="evidence" value="ECO:0007669"/>
    <property type="project" value="UniProtKB-KW"/>
</dbReference>
<dbReference type="RefSeq" id="WP_137814690.1">
    <property type="nucleotide sequence ID" value="NZ_BJFL01000016.1"/>
</dbReference>
<dbReference type="Proteomes" id="UP000298860">
    <property type="component" value="Unassembled WGS sequence"/>
</dbReference>
<evidence type="ECO:0000256" key="4">
    <source>
        <dbReference type="ARBA" id="ARBA00011738"/>
    </source>
</evidence>
<evidence type="ECO:0000313" key="10">
    <source>
        <dbReference type="Proteomes" id="UP000298860"/>
    </source>
</evidence>
<dbReference type="Gene3D" id="1.10.3210.10">
    <property type="entry name" value="Hypothetical protein af1432"/>
    <property type="match status" value="1"/>
</dbReference>
<reference evidence="10" key="1">
    <citation type="submission" date="2019-04" db="EMBL/GenBank/DDBJ databases">
        <title>Draft genome sequence of Pseudonocardiaceae bacterium SL3-2-4.</title>
        <authorList>
            <person name="Ningsih F."/>
            <person name="Yokota A."/>
            <person name="Sakai Y."/>
            <person name="Nanatani K."/>
            <person name="Yabe S."/>
            <person name="Oetari A."/>
            <person name="Sjamsuridzal W."/>
        </authorList>
    </citation>
    <scope>NUCLEOTIDE SEQUENCE [LARGE SCALE GENOMIC DNA]</scope>
    <source>
        <strain evidence="10">SL3-2-4</strain>
    </source>
</reference>
<protein>
    <recommendedName>
        <fullName evidence="5">5'-deoxynucleotidase</fullName>
        <ecNumber evidence="5">3.1.3.89</ecNumber>
    </recommendedName>
</protein>
<dbReference type="InterPro" id="IPR039356">
    <property type="entry name" value="YfbR/HDDC2"/>
</dbReference>
<comment type="catalytic activity">
    <reaction evidence="1">
        <text>a 2'-deoxyribonucleoside 5'-phosphate + H2O = a 2'-deoxyribonucleoside + phosphate</text>
        <dbReference type="Rhea" id="RHEA:36167"/>
        <dbReference type="ChEBI" id="CHEBI:15377"/>
        <dbReference type="ChEBI" id="CHEBI:18274"/>
        <dbReference type="ChEBI" id="CHEBI:43474"/>
        <dbReference type="ChEBI" id="CHEBI:65317"/>
        <dbReference type="EC" id="3.1.3.89"/>
    </reaction>
</comment>
<dbReference type="SUPFAM" id="SSF109604">
    <property type="entry name" value="HD-domain/PDEase-like"/>
    <property type="match status" value="1"/>
</dbReference>
<dbReference type="EC" id="3.1.3.89" evidence="5"/>
<proteinExistence type="predicted"/>
<accession>A0A4D4JAB4</accession>
<comment type="caution">
    <text evidence="9">The sequence shown here is derived from an EMBL/GenBank/DDBJ whole genome shotgun (WGS) entry which is preliminary data.</text>
</comment>
<keyword evidence="10" id="KW-1185">Reference proteome</keyword>
<evidence type="ECO:0000256" key="1">
    <source>
        <dbReference type="ARBA" id="ARBA00001638"/>
    </source>
</evidence>
<keyword evidence="6" id="KW-0479">Metal-binding</keyword>
<dbReference type="AlphaFoldDB" id="A0A4D4JAB4"/>
<keyword evidence="7" id="KW-0378">Hydrolase</keyword>
<evidence type="ECO:0000256" key="3">
    <source>
        <dbReference type="ARBA" id="ARBA00001941"/>
    </source>
</evidence>
<comment type="subunit">
    <text evidence="4">Homodimer.</text>
</comment>
<dbReference type="PANTHER" id="PTHR11845:SF13">
    <property type="entry name" value="5'-DEOXYNUCLEOTIDASE HDDC2"/>
    <property type="match status" value="1"/>
</dbReference>
<dbReference type="Pfam" id="PF13023">
    <property type="entry name" value="HD_3"/>
    <property type="match status" value="1"/>
</dbReference>
<feature type="domain" description="HD/PDEase" evidence="8">
    <location>
        <begin position="34"/>
        <end position="155"/>
    </location>
</feature>
<comment type="cofactor">
    <cofactor evidence="2">
        <name>Mn(2+)</name>
        <dbReference type="ChEBI" id="CHEBI:29035"/>
    </cofactor>
</comment>
<evidence type="ECO:0000259" key="8">
    <source>
        <dbReference type="SMART" id="SM00471"/>
    </source>
</evidence>
<name>A0A4D4JAB4_9PSEU</name>
<dbReference type="PANTHER" id="PTHR11845">
    <property type="entry name" value="5'-DEOXYNUCLEOTIDASE HDDC2"/>
    <property type="match status" value="1"/>
</dbReference>
<dbReference type="GO" id="GO:0002953">
    <property type="term" value="F:5'-deoxynucleotidase activity"/>
    <property type="evidence" value="ECO:0007669"/>
    <property type="project" value="UniProtKB-EC"/>
</dbReference>
<evidence type="ECO:0000313" key="9">
    <source>
        <dbReference type="EMBL" id="GDY31618.1"/>
    </source>
</evidence>
<dbReference type="GO" id="GO:0005737">
    <property type="term" value="C:cytoplasm"/>
    <property type="evidence" value="ECO:0007669"/>
    <property type="project" value="TreeGrafter"/>
</dbReference>
<evidence type="ECO:0000256" key="2">
    <source>
        <dbReference type="ARBA" id="ARBA00001936"/>
    </source>
</evidence>